<dbReference type="GO" id="GO:0046872">
    <property type="term" value="F:metal ion binding"/>
    <property type="evidence" value="ECO:0007669"/>
    <property type="project" value="UniProtKB-KW"/>
</dbReference>
<sequence>MKKICEDLLVHSLEQLSSRHWLMRLRSSSQLPEMVPGQFVQVKVDHSPSTYLRRPISINMVDYEKNELLLLIAAVGEGTRQLVRLQPGERVNCLYPLGNGFTMPSSPKENCLLIGGGVGTAPLLFLGRRIAEMGAQPTFLLGARTSSELLEKDMFRKYGELYLTTEDGSEGESGFVTGHSILRQKRFDRIATCGPKPMMLSVARYAKRENITCEVSLENDMACGLGACLCCVENTTEGHICVCKKGPVLNIKKLLWPL</sequence>
<keyword evidence="4 12" id="KW-0001">2Fe-2S</keyword>
<evidence type="ECO:0000256" key="3">
    <source>
        <dbReference type="ARBA" id="ARBA00022630"/>
    </source>
</evidence>
<feature type="binding site" evidence="11">
    <location>
        <begin position="78"/>
        <end position="79"/>
    </location>
    <ligand>
        <name>FAD</name>
        <dbReference type="ChEBI" id="CHEBI:57692"/>
    </ligand>
</feature>
<evidence type="ECO:0000256" key="10">
    <source>
        <dbReference type="ARBA" id="ARBA00034078"/>
    </source>
</evidence>
<dbReference type="Gene3D" id="2.40.30.10">
    <property type="entry name" value="Translation factors"/>
    <property type="match status" value="1"/>
</dbReference>
<comment type="cofactor">
    <cofactor evidence="10">
        <name>[2Fe-2S] cluster</name>
        <dbReference type="ChEBI" id="CHEBI:190135"/>
    </cofactor>
</comment>
<reference evidence="14 15" key="1">
    <citation type="submission" date="2014-07" db="EMBL/GenBank/DDBJ databases">
        <authorList>
            <person name="McCorrison J."/>
            <person name="Sanka R."/>
            <person name="Torralba M."/>
            <person name="Gillis M."/>
            <person name="Haft D.H."/>
            <person name="Methe B."/>
            <person name="Sutton G."/>
            <person name="Nelson K.E."/>
        </authorList>
    </citation>
    <scope>NUCLEOTIDE SEQUENCE [LARGE SCALE GENOMIC DNA]</scope>
    <source>
        <strain evidence="14 15">S9-PR14</strain>
    </source>
</reference>
<dbReference type="PANTHER" id="PTHR43513">
    <property type="entry name" value="DIHYDROOROTATE DEHYDROGENASE B (NAD(+)), ELECTRON TRANSFER SUBUNIT"/>
    <property type="match status" value="1"/>
</dbReference>
<dbReference type="RefSeq" id="WP_036926329.1">
    <property type="nucleotide sequence ID" value="NZ_JRPQ01000062.1"/>
</dbReference>
<evidence type="ECO:0000256" key="2">
    <source>
        <dbReference type="ARBA" id="ARBA00022448"/>
    </source>
</evidence>
<name>A0A098YTQ0_9BACT</name>
<dbReference type="AlphaFoldDB" id="A0A098YTQ0"/>
<dbReference type="Gene3D" id="2.10.240.10">
    <property type="entry name" value="Dihydroorotate dehydrogenase, electron transfer subunit"/>
    <property type="match status" value="1"/>
</dbReference>
<organism evidence="14 15">
    <name type="scientific">Hoylesella timonensis S9-PR14</name>
    <dbReference type="NCBI Taxonomy" id="1401062"/>
    <lineage>
        <taxon>Bacteria</taxon>
        <taxon>Pseudomonadati</taxon>
        <taxon>Bacteroidota</taxon>
        <taxon>Bacteroidia</taxon>
        <taxon>Bacteroidales</taxon>
        <taxon>Prevotellaceae</taxon>
        <taxon>Hoylesella</taxon>
    </lineage>
</organism>
<evidence type="ECO:0000256" key="4">
    <source>
        <dbReference type="ARBA" id="ARBA00022714"/>
    </source>
</evidence>
<dbReference type="GO" id="GO:0051537">
    <property type="term" value="F:2 iron, 2 sulfur cluster binding"/>
    <property type="evidence" value="ECO:0007669"/>
    <property type="project" value="UniProtKB-KW"/>
</dbReference>
<dbReference type="GO" id="GO:0016491">
    <property type="term" value="F:oxidoreductase activity"/>
    <property type="evidence" value="ECO:0007669"/>
    <property type="project" value="InterPro"/>
</dbReference>
<dbReference type="OrthoDB" id="9789468at2"/>
<accession>A0A098YTQ0</accession>
<dbReference type="Pfam" id="PF10418">
    <property type="entry name" value="DHODB_Fe-S_bind"/>
    <property type="match status" value="1"/>
</dbReference>
<dbReference type="GO" id="GO:0050660">
    <property type="term" value="F:flavin adenine dinucleotide binding"/>
    <property type="evidence" value="ECO:0007669"/>
    <property type="project" value="InterPro"/>
</dbReference>
<evidence type="ECO:0000256" key="8">
    <source>
        <dbReference type="ARBA" id="ARBA00023004"/>
    </source>
</evidence>
<keyword evidence="5 12" id="KW-0479">Metal-binding</keyword>
<evidence type="ECO:0000256" key="11">
    <source>
        <dbReference type="PIRSR" id="PIRSR006816-1"/>
    </source>
</evidence>
<keyword evidence="3 11" id="KW-0285">Flavoprotein</keyword>
<evidence type="ECO:0000256" key="5">
    <source>
        <dbReference type="ARBA" id="ARBA00022723"/>
    </source>
</evidence>
<feature type="binding site" evidence="12">
    <location>
        <position position="231"/>
    </location>
    <ligand>
        <name>[2Fe-2S] cluster</name>
        <dbReference type="ChEBI" id="CHEBI:190135"/>
    </ligand>
</feature>
<protein>
    <submittedName>
        <fullName evidence="14">Diguanylate cyclase</fullName>
    </submittedName>
</protein>
<feature type="domain" description="FAD-binding FR-type" evidence="13">
    <location>
        <begin position="3"/>
        <end position="103"/>
    </location>
</feature>
<dbReference type="InterPro" id="IPR017927">
    <property type="entry name" value="FAD-bd_FR_type"/>
</dbReference>
<comment type="cofactor">
    <cofactor evidence="11">
        <name>FAD</name>
        <dbReference type="ChEBI" id="CHEBI:57692"/>
    </cofactor>
    <text evidence="11">Binds 1 FAD per subunit.</text>
</comment>
<dbReference type="InterPro" id="IPR037117">
    <property type="entry name" value="Dihydroorotate_DH_ele_sf"/>
</dbReference>
<proteinExistence type="inferred from homology"/>
<dbReference type="SUPFAM" id="SSF63380">
    <property type="entry name" value="Riboflavin synthase domain-like"/>
    <property type="match status" value="1"/>
</dbReference>
<comment type="caution">
    <text evidence="14">The sequence shown here is derived from an EMBL/GenBank/DDBJ whole genome shotgun (WGS) entry which is preliminary data.</text>
</comment>
<keyword evidence="8 12" id="KW-0408">Iron</keyword>
<evidence type="ECO:0000256" key="12">
    <source>
        <dbReference type="PIRSR" id="PIRSR006816-2"/>
    </source>
</evidence>
<comment type="cofactor">
    <cofactor evidence="12">
        <name>[2Fe-2S] cluster</name>
        <dbReference type="ChEBI" id="CHEBI:190135"/>
    </cofactor>
    <text evidence="12">Binds 1 [2Fe-2S] cluster per subunit.</text>
</comment>
<dbReference type="CDD" id="cd06218">
    <property type="entry name" value="DHOD_e_trans"/>
    <property type="match status" value="1"/>
</dbReference>
<evidence type="ECO:0000256" key="1">
    <source>
        <dbReference type="ARBA" id="ARBA00006422"/>
    </source>
</evidence>
<keyword evidence="7" id="KW-0249">Electron transport</keyword>
<feature type="binding site" evidence="12">
    <location>
        <position position="228"/>
    </location>
    <ligand>
        <name>[2Fe-2S] cluster</name>
        <dbReference type="ChEBI" id="CHEBI:190135"/>
    </ligand>
</feature>
<evidence type="ECO:0000313" key="15">
    <source>
        <dbReference type="Proteomes" id="UP000029723"/>
    </source>
</evidence>
<gene>
    <name evidence="14" type="ORF">HMPREF9304_03240</name>
</gene>
<dbReference type="PANTHER" id="PTHR43513:SF3">
    <property type="entry name" value="DIHYDROOROTATE DEHYDROGENASE B (NAD(+)), ELECTRON TRANSFER SUBUNIT-RELATED"/>
    <property type="match status" value="1"/>
</dbReference>
<evidence type="ECO:0000259" key="13">
    <source>
        <dbReference type="PROSITE" id="PS51384"/>
    </source>
</evidence>
<dbReference type="InterPro" id="IPR017938">
    <property type="entry name" value="Riboflavin_synthase-like_b-brl"/>
</dbReference>
<feature type="binding site" evidence="12">
    <location>
        <position position="243"/>
    </location>
    <ligand>
        <name>[2Fe-2S] cluster</name>
        <dbReference type="ChEBI" id="CHEBI:190135"/>
    </ligand>
</feature>
<evidence type="ECO:0000256" key="7">
    <source>
        <dbReference type="ARBA" id="ARBA00022982"/>
    </source>
</evidence>
<comment type="similarity">
    <text evidence="1">Belongs to the PyrK family.</text>
</comment>
<dbReference type="Proteomes" id="UP000029723">
    <property type="component" value="Unassembled WGS sequence"/>
</dbReference>
<keyword evidence="6 11" id="KW-0274">FAD</keyword>
<feature type="binding site" evidence="12">
    <location>
        <position position="223"/>
    </location>
    <ligand>
        <name>[2Fe-2S] cluster</name>
        <dbReference type="ChEBI" id="CHEBI:190135"/>
    </ligand>
</feature>
<dbReference type="SUPFAM" id="SSF52343">
    <property type="entry name" value="Ferredoxin reductase-like, C-terminal NADP-linked domain"/>
    <property type="match status" value="1"/>
</dbReference>
<feature type="binding site" evidence="11">
    <location>
        <begin position="54"/>
        <end position="57"/>
    </location>
    <ligand>
        <name>FAD</name>
        <dbReference type="ChEBI" id="CHEBI:57692"/>
    </ligand>
</feature>
<dbReference type="InterPro" id="IPR050353">
    <property type="entry name" value="PyrK_electron_transfer"/>
</dbReference>
<dbReference type="InterPro" id="IPR039261">
    <property type="entry name" value="FNR_nucleotide-bd"/>
</dbReference>
<dbReference type="PIRSF" id="PIRSF006816">
    <property type="entry name" value="Cyc3_hyd_g"/>
    <property type="match status" value="1"/>
</dbReference>
<keyword evidence="2" id="KW-0813">Transport</keyword>
<dbReference type="EMBL" id="JRPQ01000062">
    <property type="protein sequence ID" value="KGI22667.1"/>
    <property type="molecule type" value="Genomic_DNA"/>
</dbReference>
<dbReference type="PROSITE" id="PS51384">
    <property type="entry name" value="FAD_FR"/>
    <property type="match status" value="1"/>
</dbReference>
<dbReference type="Gene3D" id="3.40.50.80">
    <property type="entry name" value="Nucleotide-binding domain of ferredoxin-NADP reductase (FNR) module"/>
    <property type="match status" value="1"/>
</dbReference>
<dbReference type="InterPro" id="IPR019480">
    <property type="entry name" value="Dihydroorotate_DH_Fe-S-bd"/>
</dbReference>
<evidence type="ECO:0000313" key="14">
    <source>
        <dbReference type="EMBL" id="KGI22667.1"/>
    </source>
</evidence>
<dbReference type="GO" id="GO:0006221">
    <property type="term" value="P:pyrimidine nucleotide biosynthetic process"/>
    <property type="evidence" value="ECO:0007669"/>
    <property type="project" value="InterPro"/>
</dbReference>
<evidence type="ECO:0000256" key="6">
    <source>
        <dbReference type="ARBA" id="ARBA00022827"/>
    </source>
</evidence>
<evidence type="ECO:0000256" key="9">
    <source>
        <dbReference type="ARBA" id="ARBA00023014"/>
    </source>
</evidence>
<keyword evidence="9 12" id="KW-0411">Iron-sulfur</keyword>
<dbReference type="InterPro" id="IPR012165">
    <property type="entry name" value="Cyt_c3_hydrogenase_gsu"/>
</dbReference>